<evidence type="ECO:0000256" key="2">
    <source>
        <dbReference type="SAM" id="SignalP"/>
    </source>
</evidence>
<keyword evidence="3" id="KW-0378">Hydrolase</keyword>
<reference evidence="3" key="2">
    <citation type="submission" date="2020-09" db="EMBL/GenBank/DDBJ databases">
        <authorList>
            <person name="Sun Q."/>
            <person name="Ohkuma M."/>
        </authorList>
    </citation>
    <scope>NUCLEOTIDE SEQUENCE</scope>
    <source>
        <strain evidence="3">JCM 3131</strain>
    </source>
</reference>
<comment type="caution">
    <text evidence="3">The sequence shown here is derived from an EMBL/GenBank/DDBJ whole genome shotgun (WGS) entry which is preliminary data.</text>
</comment>
<feature type="region of interest" description="Disordered" evidence="1">
    <location>
        <begin position="296"/>
        <end position="335"/>
    </location>
</feature>
<gene>
    <name evidence="3" type="ORF">GCM10010145_35550</name>
</gene>
<feature type="compositionally biased region" description="Gly residues" evidence="1">
    <location>
        <begin position="324"/>
        <end position="333"/>
    </location>
</feature>
<organism evidence="3 4">
    <name type="scientific">Streptomyces ruber</name>
    <dbReference type="NCBI Taxonomy" id="83378"/>
    <lineage>
        <taxon>Bacteria</taxon>
        <taxon>Bacillati</taxon>
        <taxon>Actinomycetota</taxon>
        <taxon>Actinomycetes</taxon>
        <taxon>Kitasatosporales</taxon>
        <taxon>Streptomycetaceae</taxon>
        <taxon>Streptomyces</taxon>
    </lineage>
</organism>
<feature type="compositionally biased region" description="Basic residues" evidence="1">
    <location>
        <begin position="299"/>
        <end position="322"/>
    </location>
</feature>
<sequence>MRSFLKPAAGLVRLVTPACAGCSSEYAATNSTTAYAPYVSATTASDLDPAGRPSAYSLAFVIVDGDDCTPAWGGTAAVDDAAVASRVSALKESGATVRVAFGGASGTEPAEARDSASALASAYGQALDAAGASAADSDVEGDALTDAASVDLRSEAIAQLQEEREGLSVSFTLPVMPSGLDDDGVALLESANDHSVQVSTVDVMTMDYGSSYDGDMGDYAETSAEAAHDRLADVFGLSDETAWHGLALTSMIDENDVENETFTLHDAARVREFADERGFAWVSVWGSFRNRRCDTTGTTRHHRHHQHHPHRLRDRRRVHRLQRGGPGGRGVRGGVLRLTAEC</sequence>
<dbReference type="SUPFAM" id="SSF51445">
    <property type="entry name" value="(Trans)glycosidases"/>
    <property type="match status" value="1"/>
</dbReference>
<reference evidence="3" key="1">
    <citation type="journal article" date="2014" name="Int. J. Syst. Evol. Microbiol.">
        <title>Complete genome sequence of Corynebacterium casei LMG S-19264T (=DSM 44701T), isolated from a smear-ripened cheese.</title>
        <authorList>
            <consortium name="US DOE Joint Genome Institute (JGI-PGF)"/>
            <person name="Walter F."/>
            <person name="Albersmeier A."/>
            <person name="Kalinowski J."/>
            <person name="Ruckert C."/>
        </authorList>
    </citation>
    <scope>NUCLEOTIDE SEQUENCE</scope>
    <source>
        <strain evidence="3">JCM 3131</strain>
    </source>
</reference>
<keyword evidence="2" id="KW-0732">Signal</keyword>
<dbReference type="GO" id="GO:0016787">
    <property type="term" value="F:hydrolase activity"/>
    <property type="evidence" value="ECO:0007669"/>
    <property type="project" value="UniProtKB-KW"/>
</dbReference>
<feature type="chain" id="PRO_5037134156" evidence="2">
    <location>
        <begin position="21"/>
        <end position="342"/>
    </location>
</feature>
<feature type="signal peptide" evidence="2">
    <location>
        <begin position="1"/>
        <end position="20"/>
    </location>
</feature>
<accession>A0A918BGP0</accession>
<evidence type="ECO:0000256" key="1">
    <source>
        <dbReference type="SAM" id="MobiDB-lite"/>
    </source>
</evidence>
<proteinExistence type="predicted"/>
<dbReference type="InterPro" id="IPR017853">
    <property type="entry name" value="GH"/>
</dbReference>
<dbReference type="Gene3D" id="3.20.20.80">
    <property type="entry name" value="Glycosidases"/>
    <property type="match status" value="1"/>
</dbReference>
<dbReference type="PANTHER" id="PTHR42976">
    <property type="entry name" value="BIFUNCTIONAL CHITINASE/LYSOZYME-RELATED"/>
    <property type="match status" value="1"/>
</dbReference>
<evidence type="ECO:0000313" key="3">
    <source>
        <dbReference type="EMBL" id="GGQ62551.1"/>
    </source>
</evidence>
<dbReference type="EMBL" id="BMQK01000007">
    <property type="protein sequence ID" value="GGQ62551.1"/>
    <property type="molecule type" value="Genomic_DNA"/>
</dbReference>
<dbReference type="PANTHER" id="PTHR42976:SF1">
    <property type="entry name" value="GH18 DOMAIN-CONTAINING PROTEIN-RELATED"/>
    <property type="match status" value="1"/>
</dbReference>
<name>A0A918BGP0_9ACTN</name>
<dbReference type="Proteomes" id="UP000620156">
    <property type="component" value="Unassembled WGS sequence"/>
</dbReference>
<protein>
    <submittedName>
        <fullName evidence="3">Hydrolase</fullName>
    </submittedName>
</protein>
<keyword evidence="4" id="KW-1185">Reference proteome</keyword>
<dbReference type="InterPro" id="IPR052750">
    <property type="entry name" value="GH18_Chitinase"/>
</dbReference>
<evidence type="ECO:0000313" key="4">
    <source>
        <dbReference type="Proteomes" id="UP000620156"/>
    </source>
</evidence>
<dbReference type="AlphaFoldDB" id="A0A918BGP0"/>